<sequence length="121" mass="13858">MLYLTCAAFLDWSRREDIQARTVKGRLSWTGRRYQAGTVSTHTSIVLMLYLTCAAFLDWSRREDIQARTVKGRLSWTGRRYQAGTVRDVQTGSAVYFQKCKEHKAGSSAGCWSSTKIKRRV</sequence>
<accession>A0A2Z7D5G1</accession>
<proteinExistence type="predicted"/>
<gene>
    <name evidence="1" type="ORF">F511_31343</name>
</gene>
<name>A0A2Z7D5G1_9LAMI</name>
<dbReference type="EMBL" id="KQ989584">
    <property type="protein sequence ID" value="KZV54167.1"/>
    <property type="molecule type" value="Genomic_DNA"/>
</dbReference>
<protein>
    <submittedName>
        <fullName evidence="1">Uncharacterized protein</fullName>
    </submittedName>
</protein>
<dbReference type="Proteomes" id="UP000250235">
    <property type="component" value="Unassembled WGS sequence"/>
</dbReference>
<keyword evidence="2" id="KW-1185">Reference proteome</keyword>
<reference evidence="1 2" key="1">
    <citation type="journal article" date="2015" name="Proc. Natl. Acad. Sci. U.S.A.">
        <title>The resurrection genome of Boea hygrometrica: A blueprint for survival of dehydration.</title>
        <authorList>
            <person name="Xiao L."/>
            <person name="Yang G."/>
            <person name="Zhang L."/>
            <person name="Yang X."/>
            <person name="Zhao S."/>
            <person name="Ji Z."/>
            <person name="Zhou Q."/>
            <person name="Hu M."/>
            <person name="Wang Y."/>
            <person name="Chen M."/>
            <person name="Xu Y."/>
            <person name="Jin H."/>
            <person name="Xiao X."/>
            <person name="Hu G."/>
            <person name="Bao F."/>
            <person name="Hu Y."/>
            <person name="Wan P."/>
            <person name="Li L."/>
            <person name="Deng X."/>
            <person name="Kuang T."/>
            <person name="Xiang C."/>
            <person name="Zhu J.K."/>
            <person name="Oliver M.J."/>
            <person name="He Y."/>
        </authorList>
    </citation>
    <scope>NUCLEOTIDE SEQUENCE [LARGE SCALE GENOMIC DNA]</scope>
    <source>
        <strain evidence="2">cv. XS01</strain>
    </source>
</reference>
<evidence type="ECO:0000313" key="1">
    <source>
        <dbReference type="EMBL" id="KZV54167.1"/>
    </source>
</evidence>
<organism evidence="1 2">
    <name type="scientific">Dorcoceras hygrometricum</name>
    <dbReference type="NCBI Taxonomy" id="472368"/>
    <lineage>
        <taxon>Eukaryota</taxon>
        <taxon>Viridiplantae</taxon>
        <taxon>Streptophyta</taxon>
        <taxon>Embryophyta</taxon>
        <taxon>Tracheophyta</taxon>
        <taxon>Spermatophyta</taxon>
        <taxon>Magnoliopsida</taxon>
        <taxon>eudicotyledons</taxon>
        <taxon>Gunneridae</taxon>
        <taxon>Pentapetalae</taxon>
        <taxon>asterids</taxon>
        <taxon>lamiids</taxon>
        <taxon>Lamiales</taxon>
        <taxon>Gesneriaceae</taxon>
        <taxon>Didymocarpoideae</taxon>
        <taxon>Trichosporeae</taxon>
        <taxon>Loxocarpinae</taxon>
        <taxon>Dorcoceras</taxon>
    </lineage>
</organism>
<dbReference type="AlphaFoldDB" id="A0A2Z7D5G1"/>
<evidence type="ECO:0000313" key="2">
    <source>
        <dbReference type="Proteomes" id="UP000250235"/>
    </source>
</evidence>